<gene>
    <name evidence="1" type="ORF">CWATWH0005_4457</name>
</gene>
<keyword evidence="1" id="KW-0328">Glycosyltransferase</keyword>
<keyword evidence="1" id="KW-0808">Transferase</keyword>
<evidence type="ECO:0000313" key="2">
    <source>
        <dbReference type="Proteomes" id="UP000017981"/>
    </source>
</evidence>
<organism evidence="1 2">
    <name type="scientific">Crocosphaera watsonii WH 0005</name>
    <dbReference type="NCBI Taxonomy" id="423472"/>
    <lineage>
        <taxon>Bacteria</taxon>
        <taxon>Bacillati</taxon>
        <taxon>Cyanobacteriota</taxon>
        <taxon>Cyanophyceae</taxon>
        <taxon>Oscillatoriophycideae</taxon>
        <taxon>Chroococcales</taxon>
        <taxon>Aphanothecaceae</taxon>
        <taxon>Crocosphaera</taxon>
    </lineage>
</organism>
<dbReference type="AlphaFoldDB" id="T2IPB4"/>
<dbReference type="Proteomes" id="UP000017981">
    <property type="component" value="Unassembled WGS sequence"/>
</dbReference>
<dbReference type="EC" id="2.4.1.18" evidence="1"/>
<protein>
    <submittedName>
        <fullName evidence="1">1,4-alpha-glucan (Glycogen) branching enzyme, GH-13-type</fullName>
        <ecNumber evidence="1">2.4.1.18</ecNumber>
    </submittedName>
</protein>
<proteinExistence type="predicted"/>
<dbReference type="EMBL" id="CAQL01000229">
    <property type="protein sequence ID" value="CCQ54774.1"/>
    <property type="molecule type" value="Genomic_DNA"/>
</dbReference>
<name>T2IPB4_CROWT</name>
<accession>T2IPB4</accession>
<sequence length="50" mass="5730">MKKTKKWVVRAYLPKAEAAWVIRPTEGKVRSHELCSSSQLFCNVLSKPLN</sequence>
<reference evidence="1 2" key="2">
    <citation type="submission" date="2013-09" db="EMBL/GenBank/DDBJ databases">
        <title>Whole genome comparison of six Crocosphaera watsonii strains with differing phenotypes.</title>
        <authorList>
            <person name="Bench S.R."/>
            <person name="Heller P."/>
            <person name="Frank I."/>
            <person name="Arciniega M."/>
            <person name="Shilova I.N."/>
            <person name="Zehr J.P."/>
        </authorList>
    </citation>
    <scope>NUCLEOTIDE SEQUENCE [LARGE SCALE GENOMIC DNA]</scope>
    <source>
        <strain evidence="1 2">WH 0005</strain>
    </source>
</reference>
<comment type="caution">
    <text evidence="1">The sequence shown here is derived from an EMBL/GenBank/DDBJ whole genome shotgun (WGS) entry which is preliminary data.</text>
</comment>
<dbReference type="GO" id="GO:0003844">
    <property type="term" value="F:1,4-alpha-glucan branching enzyme activity"/>
    <property type="evidence" value="ECO:0007669"/>
    <property type="project" value="UniProtKB-EC"/>
</dbReference>
<evidence type="ECO:0000313" key="1">
    <source>
        <dbReference type="EMBL" id="CCQ54774.1"/>
    </source>
</evidence>
<reference evidence="1 2" key="1">
    <citation type="submission" date="2013-01" db="EMBL/GenBank/DDBJ databases">
        <authorList>
            <person name="Bench S."/>
        </authorList>
    </citation>
    <scope>NUCLEOTIDE SEQUENCE [LARGE SCALE GENOMIC DNA]</scope>
    <source>
        <strain evidence="1 2">WH 0005</strain>
    </source>
</reference>